<reference evidence="2" key="1">
    <citation type="journal article" date="2015" name="Nature">
        <title>Complex archaea that bridge the gap between prokaryotes and eukaryotes.</title>
        <authorList>
            <person name="Spang A."/>
            <person name="Saw J.H."/>
            <person name="Jorgensen S.L."/>
            <person name="Zaremba-Niedzwiedzka K."/>
            <person name="Martijn J."/>
            <person name="Lind A.E."/>
            <person name="van Eijk R."/>
            <person name="Schleper C."/>
            <person name="Guy L."/>
            <person name="Ettema T.J."/>
        </authorList>
    </citation>
    <scope>NUCLEOTIDE SEQUENCE</scope>
</reference>
<accession>A0A0F8WZG0</accession>
<keyword evidence="1" id="KW-1133">Transmembrane helix</keyword>
<keyword evidence="1" id="KW-0812">Transmembrane</keyword>
<keyword evidence="1" id="KW-0472">Membrane</keyword>
<protein>
    <submittedName>
        <fullName evidence="2">Uncharacterized protein</fullName>
    </submittedName>
</protein>
<dbReference type="AlphaFoldDB" id="A0A0F8WZG0"/>
<name>A0A0F8WZG0_9ZZZZ</name>
<evidence type="ECO:0000313" key="2">
    <source>
        <dbReference type="EMBL" id="KKK53875.1"/>
    </source>
</evidence>
<proteinExistence type="predicted"/>
<evidence type="ECO:0000256" key="1">
    <source>
        <dbReference type="SAM" id="Phobius"/>
    </source>
</evidence>
<sequence length="76" mass="8572">MERNNLIQWLIIMSAVIVCSLMIIVSYLLNLFDNQLLIVVGIIGGIHGIALAIFRVKYSKKMILNANLDITKNDLE</sequence>
<organism evidence="2">
    <name type="scientific">marine sediment metagenome</name>
    <dbReference type="NCBI Taxonomy" id="412755"/>
    <lineage>
        <taxon>unclassified sequences</taxon>
        <taxon>metagenomes</taxon>
        <taxon>ecological metagenomes</taxon>
    </lineage>
</organism>
<comment type="caution">
    <text evidence="2">The sequence shown here is derived from an EMBL/GenBank/DDBJ whole genome shotgun (WGS) entry which is preliminary data.</text>
</comment>
<feature type="transmembrane region" description="Helical" evidence="1">
    <location>
        <begin position="7"/>
        <end position="29"/>
    </location>
</feature>
<gene>
    <name evidence="2" type="ORF">LCGC14_3090380</name>
</gene>
<dbReference type="EMBL" id="LAZR01066286">
    <property type="protein sequence ID" value="KKK53875.1"/>
    <property type="molecule type" value="Genomic_DNA"/>
</dbReference>
<feature type="transmembrane region" description="Helical" evidence="1">
    <location>
        <begin position="35"/>
        <end position="54"/>
    </location>
</feature>